<dbReference type="PANTHER" id="PTHR15854">
    <property type="entry name" value="THAP4 PROTEIN"/>
    <property type="match status" value="1"/>
</dbReference>
<accession>A0A183CII3</accession>
<keyword evidence="3" id="KW-1185">Reference proteome</keyword>
<keyword evidence="1" id="KW-0812">Transmembrane</keyword>
<keyword evidence="1" id="KW-0472">Membrane</keyword>
<dbReference type="InterPro" id="IPR045165">
    <property type="entry name" value="Nitrobindin"/>
</dbReference>
<dbReference type="SUPFAM" id="SSF50814">
    <property type="entry name" value="Lipocalins"/>
    <property type="match status" value="1"/>
</dbReference>
<proteinExistence type="predicted"/>
<sequence>MDNRRQFANFYYLLILIIIIASICATSTNAELNQNNKKLSWIVGKWRSEFSGKVFWPSIPTMTFGEELVVAEAPLARTAGVQFLNWSARAWSHSTKDHFHDEWGYITVESNGNATLMTAGNNGFTTYEVGEVKSNKMVLTLKDIGRISFSRDLPVEDVGRVELHGFRDCEKACVTDGGGELEDIPDGSAGSDKKPIRSFFHPSADDAILSLYCNRTGIFELKK</sequence>
<dbReference type="Proteomes" id="UP000050741">
    <property type="component" value="Unassembled WGS sequence"/>
</dbReference>
<dbReference type="CDD" id="cd07828">
    <property type="entry name" value="lipocalin_heme-bd-THAP4-like"/>
    <property type="match status" value="1"/>
</dbReference>
<dbReference type="InterPro" id="IPR012674">
    <property type="entry name" value="Calycin"/>
</dbReference>
<evidence type="ECO:0000259" key="2">
    <source>
        <dbReference type="Pfam" id="PF08768"/>
    </source>
</evidence>
<dbReference type="InterPro" id="IPR014878">
    <property type="entry name" value="THAP4-like_heme-bd"/>
</dbReference>
<dbReference type="PANTHER" id="PTHR15854:SF16">
    <property type="entry name" value="THAP4-LIKE HEME-BINDING BETA-BARREL DOMAIN-CONTAINING PROTEIN"/>
    <property type="match status" value="1"/>
</dbReference>
<dbReference type="Gene3D" id="2.40.128.20">
    <property type="match status" value="1"/>
</dbReference>
<name>A0A183CII3_GLOPA</name>
<feature type="domain" description="THAP4-like heme-binding" evidence="2">
    <location>
        <begin position="37"/>
        <end position="160"/>
    </location>
</feature>
<dbReference type="Pfam" id="PF08768">
    <property type="entry name" value="THAP4_heme-bd"/>
    <property type="match status" value="1"/>
</dbReference>
<keyword evidence="1" id="KW-1133">Transmembrane helix</keyword>
<dbReference type="WBParaSite" id="GPLIN_001268900">
    <property type="protein sequence ID" value="GPLIN_001268900"/>
    <property type="gene ID" value="GPLIN_001268900"/>
</dbReference>
<protein>
    <submittedName>
        <fullName evidence="4">DUF1794 domain-containing protein</fullName>
    </submittedName>
</protein>
<reference evidence="3" key="1">
    <citation type="submission" date="2013-12" db="EMBL/GenBank/DDBJ databases">
        <authorList>
            <person name="Aslett M."/>
        </authorList>
    </citation>
    <scope>NUCLEOTIDE SEQUENCE [LARGE SCALE GENOMIC DNA]</scope>
    <source>
        <strain evidence="3">Lindley</strain>
    </source>
</reference>
<evidence type="ECO:0000256" key="1">
    <source>
        <dbReference type="SAM" id="Phobius"/>
    </source>
</evidence>
<feature type="transmembrane region" description="Helical" evidence="1">
    <location>
        <begin position="7"/>
        <end position="28"/>
    </location>
</feature>
<evidence type="ECO:0000313" key="4">
    <source>
        <dbReference type="WBParaSite" id="GPLIN_001268900"/>
    </source>
</evidence>
<dbReference type="AlphaFoldDB" id="A0A183CII3"/>
<organism evidence="3 4">
    <name type="scientific">Globodera pallida</name>
    <name type="common">Potato cyst nematode worm</name>
    <name type="synonym">Heterodera pallida</name>
    <dbReference type="NCBI Taxonomy" id="36090"/>
    <lineage>
        <taxon>Eukaryota</taxon>
        <taxon>Metazoa</taxon>
        <taxon>Ecdysozoa</taxon>
        <taxon>Nematoda</taxon>
        <taxon>Chromadorea</taxon>
        <taxon>Rhabditida</taxon>
        <taxon>Tylenchina</taxon>
        <taxon>Tylenchomorpha</taxon>
        <taxon>Tylenchoidea</taxon>
        <taxon>Heteroderidae</taxon>
        <taxon>Heteroderinae</taxon>
        <taxon>Globodera</taxon>
    </lineage>
</organism>
<reference evidence="3" key="2">
    <citation type="submission" date="2014-05" db="EMBL/GenBank/DDBJ databases">
        <title>The genome and life-stage specific transcriptomes of Globodera pallida elucidate key aspects of plant parasitism by a cyst nematode.</title>
        <authorList>
            <person name="Cotton J.A."/>
            <person name="Lilley C.J."/>
            <person name="Jones L.M."/>
            <person name="Kikuchi T."/>
            <person name="Reid A.J."/>
            <person name="Thorpe P."/>
            <person name="Tsai I.J."/>
            <person name="Beasley H."/>
            <person name="Blok V."/>
            <person name="Cock P.J.A."/>
            <person name="Van den Akker S.E."/>
            <person name="Holroyd N."/>
            <person name="Hunt M."/>
            <person name="Mantelin S."/>
            <person name="Naghra H."/>
            <person name="Pain A."/>
            <person name="Palomares-Rius J.E."/>
            <person name="Zarowiecki M."/>
            <person name="Berriman M."/>
            <person name="Jones J.T."/>
            <person name="Urwin P.E."/>
        </authorList>
    </citation>
    <scope>NUCLEOTIDE SEQUENCE [LARGE SCALE GENOMIC DNA]</scope>
    <source>
        <strain evidence="3">Lindley</strain>
    </source>
</reference>
<evidence type="ECO:0000313" key="3">
    <source>
        <dbReference type="Proteomes" id="UP000050741"/>
    </source>
</evidence>
<reference evidence="4" key="3">
    <citation type="submission" date="2016-06" db="UniProtKB">
        <authorList>
            <consortium name="WormBaseParasite"/>
        </authorList>
    </citation>
    <scope>IDENTIFICATION</scope>
</reference>